<evidence type="ECO:0000313" key="3">
    <source>
        <dbReference type="Proteomes" id="UP000008177"/>
    </source>
</evidence>
<reference evidence="3" key="1">
    <citation type="journal article" date="2011" name="PLoS Genet.">
        <title>Genomic analysis of the necrotrophic fungal pathogens Sclerotinia sclerotiorum and Botrytis cinerea.</title>
        <authorList>
            <person name="Amselem J."/>
            <person name="Cuomo C.A."/>
            <person name="van Kan J.A."/>
            <person name="Viaud M."/>
            <person name="Benito E.P."/>
            <person name="Couloux A."/>
            <person name="Coutinho P.M."/>
            <person name="de Vries R.P."/>
            <person name="Dyer P.S."/>
            <person name="Fillinger S."/>
            <person name="Fournier E."/>
            <person name="Gout L."/>
            <person name="Hahn M."/>
            <person name="Kohn L."/>
            <person name="Lapalu N."/>
            <person name="Plummer K.M."/>
            <person name="Pradier J.M."/>
            <person name="Quevillon E."/>
            <person name="Sharon A."/>
            <person name="Simon A."/>
            <person name="ten Have A."/>
            <person name="Tudzynski B."/>
            <person name="Tudzynski P."/>
            <person name="Wincker P."/>
            <person name="Andrew M."/>
            <person name="Anthouard V."/>
            <person name="Beever R.E."/>
            <person name="Beffa R."/>
            <person name="Benoit I."/>
            <person name="Bouzid O."/>
            <person name="Brault B."/>
            <person name="Chen Z."/>
            <person name="Choquer M."/>
            <person name="Collemare J."/>
            <person name="Cotton P."/>
            <person name="Danchin E.G."/>
            <person name="Da Silva C."/>
            <person name="Gautier A."/>
            <person name="Giraud C."/>
            <person name="Giraud T."/>
            <person name="Gonzalez C."/>
            <person name="Grossetete S."/>
            <person name="Guldener U."/>
            <person name="Henrissat B."/>
            <person name="Howlett B.J."/>
            <person name="Kodira C."/>
            <person name="Kretschmer M."/>
            <person name="Lappartient A."/>
            <person name="Leroch M."/>
            <person name="Levis C."/>
            <person name="Mauceli E."/>
            <person name="Neuveglise C."/>
            <person name="Oeser B."/>
            <person name="Pearson M."/>
            <person name="Poulain J."/>
            <person name="Poussereau N."/>
            <person name="Quesneville H."/>
            <person name="Rascle C."/>
            <person name="Schumacher J."/>
            <person name="Segurens B."/>
            <person name="Sexton A."/>
            <person name="Silva E."/>
            <person name="Sirven C."/>
            <person name="Soanes D.M."/>
            <person name="Talbot N.J."/>
            <person name="Templeton M."/>
            <person name="Yandava C."/>
            <person name="Yarden O."/>
            <person name="Zeng Q."/>
            <person name="Rollins J.A."/>
            <person name="Lebrun M.H."/>
            <person name="Dickman M."/>
        </authorList>
    </citation>
    <scope>NUCLEOTIDE SEQUENCE [LARGE SCALE GENOMIC DNA]</scope>
    <source>
        <strain evidence="3">T4</strain>
    </source>
</reference>
<evidence type="ECO:0000256" key="1">
    <source>
        <dbReference type="SAM" id="Phobius"/>
    </source>
</evidence>
<keyword evidence="1" id="KW-1133">Transmembrane helix</keyword>
<organism evidence="2 3">
    <name type="scientific">Botryotinia fuckeliana (strain T4)</name>
    <name type="common">Noble rot fungus</name>
    <name type="synonym">Botrytis cinerea</name>
    <dbReference type="NCBI Taxonomy" id="999810"/>
    <lineage>
        <taxon>Eukaryota</taxon>
        <taxon>Fungi</taxon>
        <taxon>Dikarya</taxon>
        <taxon>Ascomycota</taxon>
        <taxon>Pezizomycotina</taxon>
        <taxon>Leotiomycetes</taxon>
        <taxon>Helotiales</taxon>
        <taxon>Sclerotiniaceae</taxon>
        <taxon>Botrytis</taxon>
    </lineage>
</organism>
<dbReference type="HOGENOM" id="CLU_3242043_0_0_1"/>
<dbReference type="AlphaFoldDB" id="G2XZM2"/>
<dbReference type="InParanoid" id="G2XZM2"/>
<protein>
    <submittedName>
        <fullName evidence="2">Uncharacterized protein</fullName>
    </submittedName>
</protein>
<dbReference type="EMBL" id="FQ790278">
    <property type="protein sequence ID" value="CCD45909.1"/>
    <property type="molecule type" value="Genomic_DNA"/>
</dbReference>
<sequence>MDGVMCTIGGMLEMRNSWVGWAMLQQTTFLLFFPSSFFSPSFH</sequence>
<name>G2XZM2_BOTF4</name>
<dbReference type="Proteomes" id="UP000008177">
    <property type="component" value="Unplaced contigs"/>
</dbReference>
<proteinExistence type="predicted"/>
<evidence type="ECO:0000313" key="2">
    <source>
        <dbReference type="EMBL" id="CCD45909.1"/>
    </source>
</evidence>
<keyword evidence="1" id="KW-0472">Membrane</keyword>
<keyword evidence="1" id="KW-0812">Transmembrane</keyword>
<accession>G2XZM2</accession>
<gene>
    <name evidence="2" type="ORF">BofuT4_uP049270.1</name>
</gene>
<feature type="transmembrane region" description="Helical" evidence="1">
    <location>
        <begin position="18"/>
        <end position="38"/>
    </location>
</feature>